<feature type="transmembrane region" description="Helical" evidence="2">
    <location>
        <begin position="22"/>
        <end position="41"/>
    </location>
</feature>
<dbReference type="OMA" id="PNEEQPF"/>
<feature type="region of interest" description="Disordered" evidence="1">
    <location>
        <begin position="472"/>
        <end position="543"/>
    </location>
</feature>
<evidence type="ECO:0000256" key="1">
    <source>
        <dbReference type="SAM" id="MobiDB-lite"/>
    </source>
</evidence>
<dbReference type="AlphaFoldDB" id="U6M2W2"/>
<name>U6M2W2_EIMMA</name>
<dbReference type="GeneID" id="25335628"/>
<feature type="transmembrane region" description="Helical" evidence="2">
    <location>
        <begin position="711"/>
        <end position="738"/>
    </location>
</feature>
<feature type="compositionally biased region" description="Basic and acidic residues" evidence="1">
    <location>
        <begin position="424"/>
        <end position="445"/>
    </location>
</feature>
<evidence type="ECO:0000313" key="3">
    <source>
        <dbReference type="EMBL" id="CDJ58537.1"/>
    </source>
</evidence>
<reference evidence="3" key="1">
    <citation type="submission" date="2013-10" db="EMBL/GenBank/DDBJ databases">
        <title>Genomic analysis of the causative agents of coccidiosis in chickens.</title>
        <authorList>
            <person name="Reid A.J."/>
            <person name="Blake D."/>
            <person name="Billington K."/>
            <person name="Browne H."/>
            <person name="Dunn M."/>
            <person name="Hung S."/>
            <person name="Kawahara F."/>
            <person name="Miranda-Saavedra D."/>
            <person name="Mourier T."/>
            <person name="Nagra H."/>
            <person name="Otto T.D."/>
            <person name="Rawlings N."/>
            <person name="Sanchez A."/>
            <person name="Sanders M."/>
            <person name="Subramaniam C."/>
            <person name="Tay Y."/>
            <person name="Dear P."/>
            <person name="Doerig C."/>
            <person name="Gruber A."/>
            <person name="Parkinson J."/>
            <person name="Shirley M."/>
            <person name="Wan K.L."/>
            <person name="Berriman M."/>
            <person name="Tomley F."/>
            <person name="Pain A."/>
        </authorList>
    </citation>
    <scope>NUCLEOTIDE SEQUENCE [LARGE SCALE GENOMIC DNA]</scope>
    <source>
        <strain evidence="3">Weybridge</strain>
    </source>
</reference>
<dbReference type="OrthoDB" id="346026at2759"/>
<proteinExistence type="predicted"/>
<sequence>MVPPCGICCLTAAKDKFVSRTYGHWLCALHGVVLVFGLYLVGGTPGGGCTAGVILASAATSSLAEPSAPTPAFASSAVEKAASDVQQETPSPVADNSSETHTFRPIVYDKCSIPLAVGGEIVRCDKDGGGRPHVEFSSFEGPQGPLLNQTFPMDIPPDFFMRRAMARGRDVVKQENDAGSDSGSSSSSTEGEKSGATSRVQRQEKGGSLDDPHFIRVFGRWTFYSQGLNLWLNRDAAPSIERRLTDKFAVAALQGQHNSTSTEPPQPPQRPSIFARMHTPRQPRLAHPVLYWRHTITSSPIEHFCIALIKLPVTEGGESDPAAGSAAGTIPGSCEDAQQLVSQRGSNASASDPFWLSCGPELQLSRLAKYLTFSISQEKVNRVLAALDYSVEIWEEPHGVEHSTVVSGQPSSDAKTAERGTANEQREVDAPTEQREASSFRGVEARRLSAKPDALVEGPPRWRVGVCLLNGHKGKGGEQEKMPTGDTRTRDAAAVNAATSVQSSGEREREAAAAKADTELQTELKEDGESKNETGEKQADNASSEAALVGELKFHLSPFVASQADDSPPGEPESIQIRHFIDAGWMYTRYIQGTHVSRFNRLAIKESRGGVTQPCVGFWDEHSLLSVAPDAYSWDEETQKGTLKFVWLRDGVDNTDALFDAAPAHHPTARMHICFYPNEEQPFGLFMGEVRFVVGEVLQWRPLFVADSADATLLVCFILFVFLALPLTCAVALSFHVYKHRHLRERLQRLVLVQQRDAVEQLLMRELGLSTEDQDDANDEDEDEEIHA</sequence>
<feature type="compositionally biased region" description="Polar residues" evidence="1">
    <location>
        <begin position="404"/>
        <end position="414"/>
    </location>
</feature>
<organism evidence="3 4">
    <name type="scientific">Eimeria maxima</name>
    <name type="common">Coccidian parasite</name>
    <dbReference type="NCBI Taxonomy" id="5804"/>
    <lineage>
        <taxon>Eukaryota</taxon>
        <taxon>Sar</taxon>
        <taxon>Alveolata</taxon>
        <taxon>Apicomplexa</taxon>
        <taxon>Conoidasida</taxon>
        <taxon>Coccidia</taxon>
        <taxon>Eucoccidiorida</taxon>
        <taxon>Eimeriorina</taxon>
        <taxon>Eimeriidae</taxon>
        <taxon>Eimeria</taxon>
    </lineage>
</organism>
<keyword evidence="2" id="KW-0472">Membrane</keyword>
<dbReference type="RefSeq" id="XP_013335183.1">
    <property type="nucleotide sequence ID" value="XM_013479729.1"/>
</dbReference>
<feature type="region of interest" description="Disordered" evidence="1">
    <location>
        <begin position="401"/>
        <end position="445"/>
    </location>
</feature>
<dbReference type="EMBL" id="HG719714">
    <property type="protein sequence ID" value="CDJ58537.1"/>
    <property type="molecule type" value="Genomic_DNA"/>
</dbReference>
<gene>
    <name evidence="3" type="ORF">EMWEY_00016420</name>
</gene>
<reference evidence="3" key="2">
    <citation type="submission" date="2013-10" db="EMBL/GenBank/DDBJ databases">
        <authorList>
            <person name="Aslett M."/>
        </authorList>
    </citation>
    <scope>NUCLEOTIDE SEQUENCE [LARGE SCALE GENOMIC DNA]</scope>
    <source>
        <strain evidence="3">Weybridge</strain>
    </source>
</reference>
<evidence type="ECO:0008006" key="5">
    <source>
        <dbReference type="Google" id="ProtNLM"/>
    </source>
</evidence>
<keyword evidence="4" id="KW-1185">Reference proteome</keyword>
<dbReference type="VEuPathDB" id="ToxoDB:EMWEY_00016420"/>
<feature type="compositionally biased region" description="Low complexity" evidence="1">
    <location>
        <begin position="177"/>
        <end position="198"/>
    </location>
</feature>
<keyword evidence="2" id="KW-1133">Transmembrane helix</keyword>
<feature type="compositionally biased region" description="Basic and acidic residues" evidence="1">
    <location>
        <begin position="475"/>
        <end position="491"/>
    </location>
</feature>
<protein>
    <recommendedName>
        <fullName evidence="5">Transmembrane protein</fullName>
    </recommendedName>
</protein>
<feature type="compositionally biased region" description="Basic and acidic residues" evidence="1">
    <location>
        <begin position="505"/>
        <end position="539"/>
    </location>
</feature>
<evidence type="ECO:0000313" key="4">
    <source>
        <dbReference type="Proteomes" id="UP000030763"/>
    </source>
</evidence>
<dbReference type="Proteomes" id="UP000030763">
    <property type="component" value="Unassembled WGS sequence"/>
</dbReference>
<evidence type="ECO:0000256" key="2">
    <source>
        <dbReference type="SAM" id="Phobius"/>
    </source>
</evidence>
<accession>U6M2W2</accession>
<feature type="region of interest" description="Disordered" evidence="1">
    <location>
        <begin position="172"/>
        <end position="209"/>
    </location>
</feature>
<keyword evidence="2" id="KW-0812">Transmembrane</keyword>